<dbReference type="Proteomes" id="UP001153712">
    <property type="component" value="Chromosome 6"/>
</dbReference>
<dbReference type="AlphaFoldDB" id="A0A9N9XSL2"/>
<organism evidence="3 4">
    <name type="scientific">Phyllotreta striolata</name>
    <name type="common">Striped flea beetle</name>
    <name type="synonym">Crioceris striolata</name>
    <dbReference type="NCBI Taxonomy" id="444603"/>
    <lineage>
        <taxon>Eukaryota</taxon>
        <taxon>Metazoa</taxon>
        <taxon>Ecdysozoa</taxon>
        <taxon>Arthropoda</taxon>
        <taxon>Hexapoda</taxon>
        <taxon>Insecta</taxon>
        <taxon>Pterygota</taxon>
        <taxon>Neoptera</taxon>
        <taxon>Endopterygota</taxon>
        <taxon>Coleoptera</taxon>
        <taxon>Polyphaga</taxon>
        <taxon>Cucujiformia</taxon>
        <taxon>Chrysomeloidea</taxon>
        <taxon>Chrysomelidae</taxon>
        <taxon>Galerucinae</taxon>
        <taxon>Alticini</taxon>
        <taxon>Phyllotreta</taxon>
    </lineage>
</organism>
<dbReference type="InterPro" id="IPR031827">
    <property type="entry name" value="DUF4746"/>
</dbReference>
<evidence type="ECO:0000313" key="3">
    <source>
        <dbReference type="EMBL" id="CAG9862741.1"/>
    </source>
</evidence>
<evidence type="ECO:0000313" key="4">
    <source>
        <dbReference type="Proteomes" id="UP001153712"/>
    </source>
</evidence>
<gene>
    <name evidence="3" type="ORF">PHYEVI_LOCUS9047</name>
</gene>
<dbReference type="OrthoDB" id="10263751at2759"/>
<name>A0A9N9XSL2_PHYSR</name>
<dbReference type="EMBL" id="OU900099">
    <property type="protein sequence ID" value="CAG9862741.1"/>
    <property type="molecule type" value="Genomic_DNA"/>
</dbReference>
<sequence>MQFFTEEKLSERTIEDILHGKFCLALLLKRNGDLPGDIDDIVLQIVYGNMRKPPGSEFSPCDQLTVKIRDDEDDETNDGEKKIENNLVGIWAPTDKLTKALVLKHAFPNVSGPFKLPDEEPIPLCVAMAFDAFKTREVMELSQLYPGQVMTVGFFTSDKPQEATLISKTVEEFDSRSTPTTYEEKIVIQLAKTMEDCVRAFADLGPTYVSPDVDQGEIDCKFFFPDGYNAPKEVIQQVKKKFKRKGKGKAANVNQDEATSTATVDLVKEQEELDHEELEEQNSEDEKNDGEVLLEENVDDEEAESPKSSAREADKATSPFSDGKIEE</sequence>
<dbReference type="Pfam" id="PF15928">
    <property type="entry name" value="DUF4746"/>
    <property type="match status" value="1"/>
</dbReference>
<proteinExistence type="predicted"/>
<accession>A0A9N9XSL2</accession>
<reference evidence="3" key="1">
    <citation type="submission" date="2022-01" db="EMBL/GenBank/DDBJ databases">
        <authorList>
            <person name="King R."/>
        </authorList>
    </citation>
    <scope>NUCLEOTIDE SEQUENCE</scope>
</reference>
<feature type="compositionally biased region" description="Acidic residues" evidence="1">
    <location>
        <begin position="271"/>
        <end position="303"/>
    </location>
</feature>
<keyword evidence="4" id="KW-1185">Reference proteome</keyword>
<evidence type="ECO:0000259" key="2">
    <source>
        <dbReference type="Pfam" id="PF15928"/>
    </source>
</evidence>
<evidence type="ECO:0000256" key="1">
    <source>
        <dbReference type="SAM" id="MobiDB-lite"/>
    </source>
</evidence>
<protein>
    <recommendedName>
        <fullName evidence="2">DUF4746 domain-containing protein</fullName>
    </recommendedName>
</protein>
<feature type="region of interest" description="Disordered" evidence="1">
    <location>
        <begin position="270"/>
        <end position="327"/>
    </location>
</feature>
<feature type="domain" description="DUF4746" evidence="2">
    <location>
        <begin position="87"/>
        <end position="230"/>
    </location>
</feature>